<evidence type="ECO:0000313" key="5">
    <source>
        <dbReference type="Proteomes" id="UP000272528"/>
    </source>
</evidence>
<dbReference type="KEGG" id="palb:EJC50_17100"/>
<dbReference type="AlphaFoldDB" id="A0A3S9A682"/>
<feature type="chain" id="PRO_5038424154" description="Alpha-galactosidase NEW3 domain-containing protein" evidence="2">
    <location>
        <begin position="32"/>
        <end position="390"/>
    </location>
</feature>
<sequence length="390" mass="41217">MRQACSKSWFHRLSAIILSLGVVFVFAGANAEPAAAASAIELYTPYLQLSAPPGDSITYAIDVINHGSATETVDLGFDPQGSKWEYELTAGGRTVSRLAVKAGDTQSVNLQLNVPLEVNKGVYHFAVKANGSTLPIDVNVSEQGTFRTELTTDQPNMQGHPDSTFTYSLSLRNRTASKQTYGLSAQAEPGWDVTFSDGGNSVTSVDVDAGGEKSISVSVKPPETVKKDTYQIPISAMNNSTSANLTVEAAVTGTYGLTLSTPNDLLSTDVTAGSQRKVDLTVTNTGSADMKGINLTAESPTGWEVSFVPATLDSVAAGQTAQVQAIIKADKQALAGDYVVNMTAAGVEKSASAQFRVAVKTSVLWGWVGILVIIVVAAGIYFLFRKYGRR</sequence>
<keyword evidence="1" id="KW-0812">Transmembrane</keyword>
<organism evidence="4 5">
    <name type="scientific">Paenibacillus albus</name>
    <dbReference type="NCBI Taxonomy" id="2495582"/>
    <lineage>
        <taxon>Bacteria</taxon>
        <taxon>Bacillati</taxon>
        <taxon>Bacillota</taxon>
        <taxon>Bacilli</taxon>
        <taxon>Bacillales</taxon>
        <taxon>Paenibacillaceae</taxon>
        <taxon>Paenibacillus</taxon>
    </lineage>
</organism>
<name>A0A3S9A682_9BACL</name>
<keyword evidence="1" id="KW-0472">Membrane</keyword>
<gene>
    <name evidence="4" type="ORF">EJC50_17100</name>
</gene>
<dbReference type="RefSeq" id="WP_126016903.1">
    <property type="nucleotide sequence ID" value="NZ_CP034437.1"/>
</dbReference>
<dbReference type="OrthoDB" id="8631677at2"/>
<evidence type="ECO:0000256" key="2">
    <source>
        <dbReference type="SAM" id="SignalP"/>
    </source>
</evidence>
<dbReference type="PANTHER" id="PTHR39198">
    <property type="entry name" value="HYPOTHETICAL MEMBRANE PROTEIN, CONSERVED"/>
    <property type="match status" value="1"/>
</dbReference>
<evidence type="ECO:0000256" key="1">
    <source>
        <dbReference type="SAM" id="Phobius"/>
    </source>
</evidence>
<feature type="signal peptide" evidence="2">
    <location>
        <begin position="1"/>
        <end position="31"/>
    </location>
</feature>
<proteinExistence type="predicted"/>
<dbReference type="EMBL" id="CP034437">
    <property type="protein sequence ID" value="AZN41196.1"/>
    <property type="molecule type" value="Genomic_DNA"/>
</dbReference>
<dbReference type="PANTHER" id="PTHR39198:SF1">
    <property type="entry name" value="ALPHA-GALACTOSIDASE NEW3 DOMAIN-CONTAINING PROTEIN"/>
    <property type="match status" value="1"/>
</dbReference>
<dbReference type="InterPro" id="IPR018905">
    <property type="entry name" value="A-galactase_NEW3"/>
</dbReference>
<dbReference type="Pfam" id="PF10633">
    <property type="entry name" value="NPCBM_assoc"/>
    <property type="match status" value="1"/>
</dbReference>
<keyword evidence="1" id="KW-1133">Transmembrane helix</keyword>
<dbReference type="InterPro" id="IPR013783">
    <property type="entry name" value="Ig-like_fold"/>
</dbReference>
<keyword evidence="2" id="KW-0732">Signal</keyword>
<reference evidence="5" key="1">
    <citation type="submission" date="2018-12" db="EMBL/GenBank/DDBJ databases">
        <title>Genome sequence of Peanibacillus sp.</title>
        <authorList>
            <person name="Subramani G."/>
            <person name="Srinivasan S."/>
            <person name="Kim M.K."/>
        </authorList>
    </citation>
    <scope>NUCLEOTIDE SEQUENCE [LARGE SCALE GENOMIC DNA]</scope>
    <source>
        <strain evidence="5">18JY67-1</strain>
    </source>
</reference>
<accession>A0A3S9A682</accession>
<evidence type="ECO:0000259" key="3">
    <source>
        <dbReference type="Pfam" id="PF10633"/>
    </source>
</evidence>
<evidence type="ECO:0000313" key="4">
    <source>
        <dbReference type="EMBL" id="AZN41196.1"/>
    </source>
</evidence>
<dbReference type="Gene3D" id="2.60.40.10">
    <property type="entry name" value="Immunoglobulins"/>
    <property type="match status" value="2"/>
</dbReference>
<dbReference type="Proteomes" id="UP000272528">
    <property type="component" value="Chromosome"/>
</dbReference>
<protein>
    <recommendedName>
        <fullName evidence="3">Alpha-galactosidase NEW3 domain-containing protein</fullName>
    </recommendedName>
</protein>
<keyword evidence="5" id="KW-1185">Reference proteome</keyword>
<feature type="transmembrane region" description="Helical" evidence="1">
    <location>
        <begin position="364"/>
        <end position="384"/>
    </location>
</feature>
<feature type="domain" description="Alpha-galactosidase NEW3" evidence="3">
    <location>
        <begin position="270"/>
        <end position="344"/>
    </location>
</feature>